<dbReference type="EMBL" id="CP152380">
    <property type="protein sequence ID" value="XAF54194.1"/>
    <property type="molecule type" value="Genomic_DNA"/>
</dbReference>
<keyword evidence="2" id="KW-1185">Reference proteome</keyword>
<name>A0ABZ3E573_9GAMM</name>
<reference evidence="1 2" key="1">
    <citation type="submission" date="2024-04" db="EMBL/GenBank/DDBJ databases">
        <title>Marinobacter sp. SBY-1.</title>
        <authorList>
            <person name="Pan C."/>
        </authorList>
    </citation>
    <scope>NUCLEOTIDE SEQUENCE [LARGE SCALE GENOMIC DNA]</scope>
    <source>
        <strain evidence="1 2">SBY-1</strain>
    </source>
</reference>
<dbReference type="Proteomes" id="UP001445268">
    <property type="component" value="Chromosome"/>
</dbReference>
<evidence type="ECO:0000313" key="2">
    <source>
        <dbReference type="Proteomes" id="UP001445268"/>
    </source>
</evidence>
<proteinExistence type="predicted"/>
<protein>
    <submittedName>
        <fullName evidence="1">Uncharacterized protein</fullName>
    </submittedName>
</protein>
<sequence length="47" mass="5136">MPGGLIVRVWDCFPKISKAMDGLREAHMGEASVDEAKLHAQPNDSNL</sequence>
<accession>A0ABZ3E573</accession>
<evidence type="ECO:0000313" key="1">
    <source>
        <dbReference type="EMBL" id="XAF54194.1"/>
    </source>
</evidence>
<gene>
    <name evidence="1" type="ORF">AAGT77_01185</name>
</gene>
<organism evidence="1 2">
    <name type="scientific">Marinobacter alkaliphilus</name>
    <dbReference type="NCBI Taxonomy" id="254719"/>
    <lineage>
        <taxon>Bacteria</taxon>
        <taxon>Pseudomonadati</taxon>
        <taxon>Pseudomonadota</taxon>
        <taxon>Gammaproteobacteria</taxon>
        <taxon>Pseudomonadales</taxon>
        <taxon>Marinobacteraceae</taxon>
        <taxon>Marinobacter</taxon>
    </lineage>
</organism>
<dbReference type="RefSeq" id="WP_342631633.1">
    <property type="nucleotide sequence ID" value="NZ_CP152380.1"/>
</dbReference>